<dbReference type="EMBL" id="CP007806">
    <property type="protein sequence ID" value="AIG27350.1"/>
    <property type="molecule type" value="Genomic_DNA"/>
</dbReference>
<organism evidence="2 3">
    <name type="scientific">Brevibacillus laterosporus LMG 15441</name>
    <dbReference type="NCBI Taxonomy" id="1042163"/>
    <lineage>
        <taxon>Bacteria</taxon>
        <taxon>Bacillati</taxon>
        <taxon>Bacillota</taxon>
        <taxon>Bacilli</taxon>
        <taxon>Bacillales</taxon>
        <taxon>Paenibacillaceae</taxon>
        <taxon>Brevibacillus</taxon>
    </lineage>
</organism>
<keyword evidence="1" id="KW-0175">Coiled coil</keyword>
<gene>
    <name evidence="2" type="ORF">BRLA_c030380</name>
</gene>
<evidence type="ECO:0000313" key="2">
    <source>
        <dbReference type="EMBL" id="AIG27350.1"/>
    </source>
</evidence>
<evidence type="ECO:0000313" key="3">
    <source>
        <dbReference type="Proteomes" id="UP000005850"/>
    </source>
</evidence>
<dbReference type="Proteomes" id="UP000005850">
    <property type="component" value="Chromosome"/>
</dbReference>
<dbReference type="AlphaFoldDB" id="A0A075RD64"/>
<protein>
    <submittedName>
        <fullName evidence="2">Uncharacterized protein</fullName>
    </submittedName>
</protein>
<feature type="coiled-coil region" evidence="1">
    <location>
        <begin position="2"/>
        <end position="44"/>
    </location>
</feature>
<proteinExistence type="predicted"/>
<accession>A0A075RD64</accession>
<keyword evidence="3" id="KW-1185">Reference proteome</keyword>
<dbReference type="RefSeq" id="WP_003343659.1">
    <property type="nucleotide sequence ID" value="NZ_CP007806.1"/>
</dbReference>
<sequence length="53" mass="6118">MSASLCKRLEEIEENIKTLTSQFLHEADEIKADFEDINEQLRQTLAVIQQLLA</sequence>
<name>A0A075RD64_BRELA</name>
<dbReference type="HOGENOM" id="CLU_3059206_0_0_9"/>
<dbReference type="STRING" id="1042163.BRLA_c030380"/>
<dbReference type="KEGG" id="blr:BRLA_c030380"/>
<evidence type="ECO:0000256" key="1">
    <source>
        <dbReference type="SAM" id="Coils"/>
    </source>
</evidence>
<reference evidence="2 3" key="1">
    <citation type="journal article" date="2011" name="J. Bacteriol.">
        <title>Genome sequence of Brevibacillus laterosporus LMG 15441, a pathogen of invertebrates.</title>
        <authorList>
            <person name="Djukic M."/>
            <person name="Poehlein A."/>
            <person name="Thurmer A."/>
            <person name="Daniel R."/>
        </authorList>
    </citation>
    <scope>NUCLEOTIDE SEQUENCE [LARGE SCALE GENOMIC DNA]</scope>
    <source>
        <strain evidence="2 3">LMG 15441</strain>
    </source>
</reference>